<feature type="transmembrane region" description="Helical" evidence="10">
    <location>
        <begin position="571"/>
        <end position="589"/>
    </location>
</feature>
<feature type="transmembrane region" description="Helical" evidence="10">
    <location>
        <begin position="896"/>
        <end position="918"/>
    </location>
</feature>
<evidence type="ECO:0000256" key="5">
    <source>
        <dbReference type="ARBA" id="ARBA00022692"/>
    </source>
</evidence>
<feature type="domain" description="MrpA C-terminal/MbhD" evidence="14">
    <location>
        <begin position="613"/>
        <end position="676"/>
    </location>
</feature>
<keyword evidence="4" id="KW-1003">Cell membrane</keyword>
<dbReference type="InterPro" id="IPR025383">
    <property type="entry name" value="MrpA_C/MbhD"/>
</dbReference>
<feature type="transmembrane region" description="Helical" evidence="10">
    <location>
        <begin position="797"/>
        <end position="817"/>
    </location>
</feature>
<dbReference type="NCBIfam" id="NF009288">
    <property type="entry name" value="PRK12648.1"/>
    <property type="match status" value="1"/>
</dbReference>
<evidence type="ECO:0000256" key="6">
    <source>
        <dbReference type="ARBA" id="ARBA00022989"/>
    </source>
</evidence>
<feature type="transmembrane region" description="Helical" evidence="10">
    <location>
        <begin position="112"/>
        <end position="129"/>
    </location>
</feature>
<feature type="transmembrane region" description="Helical" evidence="10">
    <location>
        <begin position="301"/>
        <end position="320"/>
    </location>
</feature>
<dbReference type="Pfam" id="PF00361">
    <property type="entry name" value="Proton_antipo_M"/>
    <property type="match status" value="1"/>
</dbReference>
<name>A0A841L170_9SPHN</name>
<dbReference type="InterPro" id="IPR007182">
    <property type="entry name" value="MnhB"/>
</dbReference>
<dbReference type="PRINTS" id="PR01434">
    <property type="entry name" value="NADHDHGNASE5"/>
</dbReference>
<gene>
    <name evidence="16" type="ORF">FHS79_000726</name>
</gene>
<feature type="transmembrane region" description="Helical" evidence="10">
    <location>
        <begin position="166"/>
        <end position="189"/>
    </location>
</feature>
<feature type="transmembrane region" description="Helical" evidence="10">
    <location>
        <begin position="38"/>
        <end position="60"/>
    </location>
</feature>
<reference evidence="16 17" key="1">
    <citation type="submission" date="2020-08" db="EMBL/GenBank/DDBJ databases">
        <title>Genomic Encyclopedia of Type Strains, Phase IV (KMG-IV): sequencing the most valuable type-strain genomes for metagenomic binning, comparative biology and taxonomic classification.</title>
        <authorList>
            <person name="Goeker M."/>
        </authorList>
    </citation>
    <scope>NUCLEOTIDE SEQUENCE [LARGE SCALE GENOMIC DNA]</scope>
    <source>
        <strain evidence="16 17">DSM 102189</strain>
    </source>
</reference>
<organism evidence="16 17">
    <name type="scientific">Polymorphobacter multimanifer</name>
    <dbReference type="NCBI Taxonomy" id="1070431"/>
    <lineage>
        <taxon>Bacteria</taxon>
        <taxon>Pseudomonadati</taxon>
        <taxon>Pseudomonadota</taxon>
        <taxon>Alphaproteobacteria</taxon>
        <taxon>Sphingomonadales</taxon>
        <taxon>Sphingosinicellaceae</taxon>
        <taxon>Polymorphobacter</taxon>
    </lineage>
</organism>
<sequence length="927" mass="97159">MAFILLFGLVVLPFVASQLVGLASGVSRRAAALSAGAAMLGGLLILAGLAPTVFAGEVLVVTLPWLPEWGLDLSLRLDGLGLLFVLLIDGIGLLIVLYAYYYMEDDDQLGRFYLYLLAFAGGMLGLVLAENLLLMLLFWEITSLTSFLLVAYKFKDKEARIAARMALGVTGAGGLALMAGLILLGQMAGSYALSDVLLAGDTIRADPRYPLMLVLVLLGAFTKSAQFPFHSWLPGAMAAPTPASAYLHSATMVKAGVFLLARLYPALSGTDLWFYIVTGVGAVTFLFGAFFALLRHDFKGLLAYSTISHLGLIVLLLGLSTPMAPVAAVFHIINHAVFKASLFMVAGIVDHEAGTRDMRRLSGLRRTMPRTTTLAVLAAGAMAGVPFLNGFLSKEMFFAESIGLPGALAWAMPAIATIGGVLAVGYSARFIADVFLGPPPTTLDRIPHEPPRFMRVPVEILVGIVVVVGLLPQLAVKPLLAIASTAVLGAPVPPLDLAIWHGFNLPLIMSIVALGGGLYYFSRREIVFSIADRFGDGISSRVAFERFYNGLAIGSRAVLAAIDGFSLRQNLALFLLFTLVLGLSAWWGAGNALLGPLGVGDMDVATMFAAATMLAAVAGVVVLHRQRLVALVALSLAGVVVALLFVWAAAPDLALTQLSVEVASIILLLLMMRFLPIDATPETGAAATREAARRLPDAAIALAAGAGAGALVLAMLSRPFDTISAWHIANSVDGGGGTNIVNVILVDFRGFDTMGEVAVLGMAALGIQAMLGGIALPGRVARGADGRSLAPPVMLKMLVQPLLPLLLAAAVFIFLRGHNMPGGGFVAGLIVAVALVMQFVARGIAFAEARLRQDMTRVLGVGLAICLITGLVPLAFGRNFLTSTHGYLAGLHLASAALFDLGIMIVVVASLVLALVSLGRLSQASER</sequence>
<feature type="transmembrane region" description="Helical" evidence="10">
    <location>
        <begin position="453"/>
        <end position="471"/>
    </location>
</feature>
<feature type="transmembrane region" description="Helical" evidence="10">
    <location>
        <begin position="654"/>
        <end position="675"/>
    </location>
</feature>
<evidence type="ECO:0000259" key="15">
    <source>
        <dbReference type="Pfam" id="PF20501"/>
    </source>
</evidence>
<dbReference type="Pfam" id="PF13244">
    <property type="entry name" value="MbhD"/>
    <property type="match status" value="1"/>
</dbReference>
<dbReference type="AlphaFoldDB" id="A0A841L170"/>
<feature type="domain" description="NADH:quinone oxidoreductase/Mrp antiporter transmembrane" evidence="11">
    <location>
        <begin position="129"/>
        <end position="404"/>
    </location>
</feature>
<feature type="transmembrane region" description="Helical" evidence="10">
    <location>
        <begin position="80"/>
        <end position="100"/>
    </location>
</feature>
<comment type="subcellular location">
    <subcellularLocation>
        <location evidence="1">Cell membrane</location>
        <topology evidence="1">Multi-pass membrane protein</topology>
    </subcellularLocation>
    <subcellularLocation>
        <location evidence="9">Membrane</location>
        <topology evidence="9">Multi-pass membrane protein</topology>
    </subcellularLocation>
</comment>
<evidence type="ECO:0000259" key="11">
    <source>
        <dbReference type="Pfam" id="PF00361"/>
    </source>
</evidence>
<evidence type="ECO:0000259" key="14">
    <source>
        <dbReference type="Pfam" id="PF13244"/>
    </source>
</evidence>
<feature type="transmembrane region" description="Helical" evidence="10">
    <location>
        <begin position="6"/>
        <end position="26"/>
    </location>
</feature>
<feature type="transmembrane region" description="Helical" evidence="10">
    <location>
        <begin position="823"/>
        <end position="846"/>
    </location>
</feature>
<feature type="transmembrane region" description="Helical" evidence="10">
    <location>
        <begin position="326"/>
        <end position="349"/>
    </location>
</feature>
<evidence type="ECO:0000256" key="10">
    <source>
        <dbReference type="SAM" id="Phobius"/>
    </source>
</evidence>
<dbReference type="GO" id="GO:0006811">
    <property type="term" value="P:monoatomic ion transport"/>
    <property type="evidence" value="ECO:0007669"/>
    <property type="project" value="UniProtKB-KW"/>
</dbReference>
<evidence type="ECO:0000256" key="3">
    <source>
        <dbReference type="ARBA" id="ARBA00022449"/>
    </source>
</evidence>
<dbReference type="InterPro" id="IPR001516">
    <property type="entry name" value="Proton_antipo_N"/>
</dbReference>
<dbReference type="PANTHER" id="PTHR43373">
    <property type="entry name" value="NA(+)/H(+) ANTIPORTER SUBUNIT"/>
    <property type="match status" value="1"/>
</dbReference>
<evidence type="ECO:0000256" key="1">
    <source>
        <dbReference type="ARBA" id="ARBA00004651"/>
    </source>
</evidence>
<evidence type="ECO:0000256" key="2">
    <source>
        <dbReference type="ARBA" id="ARBA00022448"/>
    </source>
</evidence>
<feature type="transmembrane region" description="Helical" evidence="10">
    <location>
        <begin position="604"/>
        <end position="623"/>
    </location>
</feature>
<evidence type="ECO:0000259" key="12">
    <source>
        <dbReference type="Pfam" id="PF00662"/>
    </source>
</evidence>
<keyword evidence="8 10" id="KW-0472">Membrane</keyword>
<dbReference type="PANTHER" id="PTHR43373:SF1">
    <property type="entry name" value="NA(+)_H(+) ANTIPORTER SUBUNIT A"/>
    <property type="match status" value="1"/>
</dbReference>
<feature type="transmembrane region" description="Helical" evidence="10">
    <location>
        <begin position="272"/>
        <end position="294"/>
    </location>
</feature>
<feature type="transmembrane region" description="Helical" evidence="10">
    <location>
        <begin position="408"/>
        <end position="432"/>
    </location>
</feature>
<evidence type="ECO:0000313" key="17">
    <source>
        <dbReference type="Proteomes" id="UP000538147"/>
    </source>
</evidence>
<accession>A0A841L170</accession>
<comment type="caution">
    <text evidence="16">The sequence shown here is derived from an EMBL/GenBank/DDBJ whole genome shotgun (WGS) entry which is preliminary data.</text>
</comment>
<dbReference type="Pfam" id="PF00662">
    <property type="entry name" value="Proton_antipo_N"/>
    <property type="match status" value="1"/>
</dbReference>
<keyword evidence="17" id="KW-1185">Reference proteome</keyword>
<feature type="transmembrane region" description="Helical" evidence="10">
    <location>
        <begin position="498"/>
        <end position="521"/>
    </location>
</feature>
<evidence type="ECO:0000256" key="9">
    <source>
        <dbReference type="RuleBase" id="RU000320"/>
    </source>
</evidence>
<evidence type="ECO:0000256" key="4">
    <source>
        <dbReference type="ARBA" id="ARBA00022475"/>
    </source>
</evidence>
<dbReference type="Pfam" id="PF20501">
    <property type="entry name" value="MbhE"/>
    <property type="match status" value="1"/>
</dbReference>
<proteinExistence type="predicted"/>
<feature type="transmembrane region" description="Helical" evidence="10">
    <location>
        <begin position="757"/>
        <end position="776"/>
    </location>
</feature>
<keyword evidence="3" id="KW-0050">Antiport</keyword>
<dbReference type="Pfam" id="PF04039">
    <property type="entry name" value="MnhB"/>
    <property type="match status" value="1"/>
</dbReference>
<keyword evidence="7" id="KW-0406">Ion transport</keyword>
<keyword evidence="5 9" id="KW-0812">Transmembrane</keyword>
<dbReference type="Proteomes" id="UP000538147">
    <property type="component" value="Unassembled WGS sequence"/>
</dbReference>
<dbReference type="InterPro" id="IPR050616">
    <property type="entry name" value="CPA3_Na-H_Antiporter_A"/>
</dbReference>
<feature type="domain" description="NADH-Ubiquinone oxidoreductase (complex I) chain 5 N-terminal" evidence="12">
    <location>
        <begin position="70"/>
        <end position="113"/>
    </location>
</feature>
<keyword evidence="2" id="KW-0813">Transport</keyword>
<evidence type="ECO:0000256" key="7">
    <source>
        <dbReference type="ARBA" id="ARBA00023065"/>
    </source>
</evidence>
<keyword evidence="6 10" id="KW-1133">Transmembrane helix</keyword>
<dbReference type="InterPro" id="IPR001750">
    <property type="entry name" value="ND/Mrp_TM"/>
</dbReference>
<protein>
    <submittedName>
        <fullName evidence="16">Multicomponent K+:H+ antiporter subunit A</fullName>
    </submittedName>
</protein>
<dbReference type="GO" id="GO:0005886">
    <property type="term" value="C:plasma membrane"/>
    <property type="evidence" value="ECO:0007669"/>
    <property type="project" value="UniProtKB-SubCell"/>
</dbReference>
<dbReference type="GO" id="GO:0015297">
    <property type="term" value="F:antiporter activity"/>
    <property type="evidence" value="ECO:0007669"/>
    <property type="project" value="UniProtKB-KW"/>
</dbReference>
<dbReference type="InterPro" id="IPR046806">
    <property type="entry name" value="MrpA_C/MbhE"/>
</dbReference>
<feature type="transmembrane region" description="Helical" evidence="10">
    <location>
        <begin position="628"/>
        <end position="648"/>
    </location>
</feature>
<feature type="transmembrane region" description="Helical" evidence="10">
    <location>
        <begin position="695"/>
        <end position="716"/>
    </location>
</feature>
<evidence type="ECO:0000256" key="8">
    <source>
        <dbReference type="ARBA" id="ARBA00023136"/>
    </source>
</evidence>
<feature type="transmembrane region" description="Helical" evidence="10">
    <location>
        <begin position="858"/>
        <end position="876"/>
    </location>
</feature>
<evidence type="ECO:0000313" key="16">
    <source>
        <dbReference type="EMBL" id="MBB6226569.1"/>
    </source>
</evidence>
<dbReference type="EMBL" id="JACIIV010000004">
    <property type="protein sequence ID" value="MBB6226569.1"/>
    <property type="molecule type" value="Genomic_DNA"/>
</dbReference>
<feature type="transmembrane region" description="Helical" evidence="10">
    <location>
        <begin position="370"/>
        <end position="388"/>
    </location>
</feature>
<feature type="transmembrane region" description="Helical" evidence="10">
    <location>
        <begin position="135"/>
        <end position="154"/>
    </location>
</feature>
<feature type="domain" description="Na+/H+ antiporter MnhB subunit-related protein" evidence="13">
    <location>
        <begin position="794"/>
        <end position="912"/>
    </location>
</feature>
<dbReference type="RefSeq" id="WP_207792206.1">
    <property type="nucleotide sequence ID" value="NZ_JACIIV010000004.1"/>
</dbReference>
<evidence type="ECO:0000259" key="13">
    <source>
        <dbReference type="Pfam" id="PF04039"/>
    </source>
</evidence>
<feature type="domain" description="MrpA C-terminal/MbhE" evidence="15">
    <location>
        <begin position="693"/>
        <end position="771"/>
    </location>
</feature>